<dbReference type="InterPro" id="IPR037035">
    <property type="entry name" value="GK-like_C_sf"/>
</dbReference>
<dbReference type="STRING" id="29172.A0A0D8XB98"/>
<evidence type="ECO:0000313" key="5">
    <source>
        <dbReference type="Proteomes" id="UP000053766"/>
    </source>
</evidence>
<dbReference type="Proteomes" id="UP000053766">
    <property type="component" value="Unassembled WGS sequence"/>
</dbReference>
<dbReference type="PANTHER" id="PTHR12227">
    <property type="entry name" value="GLYCERATE KINASE"/>
    <property type="match status" value="1"/>
</dbReference>
<accession>A0A0D8XB98</accession>
<keyword evidence="5" id="KW-1185">Reference proteome</keyword>
<dbReference type="Gene3D" id="3.40.1480.10">
    <property type="entry name" value="MOFRL domain"/>
    <property type="match status" value="1"/>
</dbReference>
<dbReference type="PANTHER" id="PTHR12227:SF0">
    <property type="entry name" value="GLYCERATE KINASE"/>
    <property type="match status" value="1"/>
</dbReference>
<feature type="domain" description="MOFRL" evidence="2">
    <location>
        <begin position="260"/>
        <end position="368"/>
    </location>
</feature>
<sequence length="377" mass="40772">MITALHLTKDKLTVSTALNKISLSLFPSSRFVIIAFGKASIPMALAAEKCLGTWLLEGIVIAPVTLAGKDWKLRSRIFYGAQNNLPDVNSVAATQEALKCIIKNDTTNVVFLFLISGKVVSLLISDLIGDRIQFIASGPTVLQTDYMKEASQRIVTSPKWTSILSPGITSKLQECSPCHSLISPHNIIVASNRDALIEMRNYFESQGYSAYIVTTCLNGDATLVGKDFAQLITTEKNSISETLKKFGRKDDEELSGNKIALLFGGETTVVIRGEGRGGRCQEMALSCFSALSSVSHPRPFVFLTAGTDGQDGPTDAAGAFITDCDISKGIPSNATTFLETSNSYSFWSTYNDGKNHIKVGSTGTNVMEIQIVLLQFN</sequence>
<reference evidence="4 5" key="1">
    <citation type="submission" date="2013-11" db="EMBL/GenBank/DDBJ databases">
        <title>Draft genome of the bovine lungworm Dictyocaulus viviparus.</title>
        <authorList>
            <person name="Mitreva M."/>
        </authorList>
    </citation>
    <scope>NUCLEOTIDE SEQUENCE [LARGE SCALE GENOMIC DNA]</scope>
    <source>
        <strain evidence="4 5">HannoverDv2000</strain>
    </source>
</reference>
<dbReference type="InterPro" id="IPR007835">
    <property type="entry name" value="MOFRL"/>
</dbReference>
<dbReference type="OrthoDB" id="44918at2759"/>
<reference evidence="5" key="2">
    <citation type="journal article" date="2016" name="Sci. Rep.">
        <title>Dictyocaulus viviparus genome, variome and transcriptome elucidate lungworm biology and support future intervention.</title>
        <authorList>
            <person name="McNulty S.N."/>
            <person name="Strube C."/>
            <person name="Rosa B.A."/>
            <person name="Martin J.C."/>
            <person name="Tyagi R."/>
            <person name="Choi Y.J."/>
            <person name="Wang Q."/>
            <person name="Hallsworth Pepin K."/>
            <person name="Zhang X."/>
            <person name="Ozersky P."/>
            <person name="Wilson R.K."/>
            <person name="Sternberg P.W."/>
            <person name="Gasser R.B."/>
            <person name="Mitreva M."/>
        </authorList>
    </citation>
    <scope>NUCLEOTIDE SEQUENCE [LARGE SCALE GENOMIC DNA]</scope>
    <source>
        <strain evidence="5">HannoverDv2000</strain>
    </source>
</reference>
<dbReference type="Gene3D" id="3.40.50.10180">
    <property type="entry name" value="Glycerate kinase, MOFRL-like N-terminal domain"/>
    <property type="match status" value="2"/>
</dbReference>
<feature type="domain" description="MOFRL-associated" evidence="3">
    <location>
        <begin position="20"/>
        <end position="117"/>
    </location>
</feature>
<dbReference type="Pfam" id="PF13660">
    <property type="entry name" value="DUF4147"/>
    <property type="match status" value="2"/>
</dbReference>
<dbReference type="InterPro" id="IPR039760">
    <property type="entry name" value="MOFRL_protein"/>
</dbReference>
<feature type="domain" description="MOFRL-associated" evidence="3">
    <location>
        <begin position="118"/>
        <end position="152"/>
    </location>
</feature>
<evidence type="ECO:0000256" key="1">
    <source>
        <dbReference type="ARBA" id="ARBA00005393"/>
    </source>
</evidence>
<protein>
    <submittedName>
        <fullName evidence="4">MOFRL family protein</fullName>
    </submittedName>
</protein>
<proteinExistence type="inferred from homology"/>
<dbReference type="SUPFAM" id="SSF82544">
    <property type="entry name" value="GckA/TtuD-like"/>
    <property type="match status" value="1"/>
</dbReference>
<evidence type="ECO:0000313" key="4">
    <source>
        <dbReference type="EMBL" id="KJH41858.1"/>
    </source>
</evidence>
<name>A0A0D8XB98_DICVI</name>
<evidence type="ECO:0000259" key="2">
    <source>
        <dbReference type="Pfam" id="PF05161"/>
    </source>
</evidence>
<dbReference type="EMBL" id="KN716747">
    <property type="protein sequence ID" value="KJH41858.1"/>
    <property type="molecule type" value="Genomic_DNA"/>
</dbReference>
<evidence type="ECO:0000259" key="3">
    <source>
        <dbReference type="Pfam" id="PF13660"/>
    </source>
</evidence>
<dbReference type="Pfam" id="PF05161">
    <property type="entry name" value="MOFRL"/>
    <property type="match status" value="1"/>
</dbReference>
<dbReference type="InterPro" id="IPR025286">
    <property type="entry name" value="MOFRL_assoc_dom"/>
</dbReference>
<dbReference type="InterPro" id="IPR038614">
    <property type="entry name" value="GK_N_sf"/>
</dbReference>
<gene>
    <name evidence="4" type="ORF">DICVIV_12165</name>
</gene>
<dbReference type="AlphaFoldDB" id="A0A0D8XB98"/>
<organism evidence="4 5">
    <name type="scientific">Dictyocaulus viviparus</name>
    <name type="common">Bovine lungworm</name>
    <dbReference type="NCBI Taxonomy" id="29172"/>
    <lineage>
        <taxon>Eukaryota</taxon>
        <taxon>Metazoa</taxon>
        <taxon>Ecdysozoa</taxon>
        <taxon>Nematoda</taxon>
        <taxon>Chromadorea</taxon>
        <taxon>Rhabditida</taxon>
        <taxon>Rhabditina</taxon>
        <taxon>Rhabditomorpha</taxon>
        <taxon>Strongyloidea</taxon>
        <taxon>Metastrongylidae</taxon>
        <taxon>Dictyocaulus</taxon>
    </lineage>
</organism>
<dbReference type="GO" id="GO:0005737">
    <property type="term" value="C:cytoplasm"/>
    <property type="evidence" value="ECO:0007669"/>
    <property type="project" value="TreeGrafter"/>
</dbReference>
<dbReference type="GO" id="GO:0008887">
    <property type="term" value="F:glycerate kinase activity"/>
    <property type="evidence" value="ECO:0007669"/>
    <property type="project" value="InterPro"/>
</dbReference>
<comment type="similarity">
    <text evidence="1">Belongs to the glycerate kinase type-2 family.</text>
</comment>